<gene>
    <name evidence="1" type="ordered locus">swp_0497</name>
</gene>
<dbReference type="Proteomes" id="UP000000753">
    <property type="component" value="Chromosome"/>
</dbReference>
<accession>B8CI52</accession>
<sequence length="79" mass="8025">MENALDVVFAATGADWIVDATTARVAGVPATPTDATPGTITVRQSGAPTTCVLTYSEAVNGTSSPTFSDIPDANALLNR</sequence>
<organism evidence="1 2">
    <name type="scientific">Shewanella piezotolerans (strain WP3 / JCM 13877)</name>
    <dbReference type="NCBI Taxonomy" id="225849"/>
    <lineage>
        <taxon>Bacteria</taxon>
        <taxon>Pseudomonadati</taxon>
        <taxon>Pseudomonadota</taxon>
        <taxon>Gammaproteobacteria</taxon>
        <taxon>Alteromonadales</taxon>
        <taxon>Shewanellaceae</taxon>
        <taxon>Shewanella</taxon>
    </lineage>
</organism>
<dbReference type="AlphaFoldDB" id="B8CI52"/>
<name>B8CI52_SHEPW</name>
<reference evidence="1 2" key="1">
    <citation type="journal article" date="2008" name="PLoS ONE">
        <title>Environmental adaptation: genomic analysis of the piezotolerant and psychrotolerant deep-sea iron reducing bacterium Shewanella piezotolerans WP3.</title>
        <authorList>
            <person name="Wang F."/>
            <person name="Wang J."/>
            <person name="Jian H."/>
            <person name="Zhang B."/>
            <person name="Li S."/>
            <person name="Wang F."/>
            <person name="Zeng X."/>
            <person name="Gao L."/>
            <person name="Bartlett D.H."/>
            <person name="Yu J."/>
            <person name="Hu S."/>
            <person name="Xiao X."/>
        </authorList>
    </citation>
    <scope>NUCLEOTIDE SEQUENCE [LARGE SCALE GENOMIC DNA]</scope>
    <source>
        <strain evidence="2">WP3 / JCM 13877</strain>
    </source>
</reference>
<dbReference type="EMBL" id="CP000472">
    <property type="protein sequence ID" value="ACJ27328.1"/>
    <property type="molecule type" value="Genomic_DNA"/>
</dbReference>
<dbReference type="STRING" id="225849.swp_0497"/>
<dbReference type="HOGENOM" id="CLU_2604124_0_0_6"/>
<keyword evidence="2" id="KW-1185">Reference proteome</keyword>
<protein>
    <submittedName>
        <fullName evidence="1">Uncharacterized protein</fullName>
    </submittedName>
</protein>
<proteinExistence type="predicted"/>
<evidence type="ECO:0000313" key="1">
    <source>
        <dbReference type="EMBL" id="ACJ27328.1"/>
    </source>
</evidence>
<dbReference type="KEGG" id="swp:swp_0497"/>
<evidence type="ECO:0000313" key="2">
    <source>
        <dbReference type="Proteomes" id="UP000000753"/>
    </source>
</evidence>